<name>A0A6C0HDU0_9ZZZZ</name>
<reference evidence="1" key="1">
    <citation type="journal article" date="2020" name="Nature">
        <title>Giant virus diversity and host interactions through global metagenomics.</title>
        <authorList>
            <person name="Schulz F."/>
            <person name="Roux S."/>
            <person name="Paez-Espino D."/>
            <person name="Jungbluth S."/>
            <person name="Walsh D.A."/>
            <person name="Denef V.J."/>
            <person name="McMahon K.D."/>
            <person name="Konstantinidis K.T."/>
            <person name="Eloe-Fadrosh E.A."/>
            <person name="Kyrpides N.C."/>
            <person name="Woyke T."/>
        </authorList>
    </citation>
    <scope>NUCLEOTIDE SEQUENCE</scope>
    <source>
        <strain evidence="1">GVMAG-M-3300023179-91</strain>
    </source>
</reference>
<dbReference type="EMBL" id="MN739929">
    <property type="protein sequence ID" value="QHT78173.1"/>
    <property type="molecule type" value="Genomic_DNA"/>
</dbReference>
<accession>A0A6C0HDU0</accession>
<dbReference type="AlphaFoldDB" id="A0A6C0HDU0"/>
<evidence type="ECO:0000313" key="1">
    <source>
        <dbReference type="EMBL" id="QHT78173.1"/>
    </source>
</evidence>
<organism evidence="1">
    <name type="scientific">viral metagenome</name>
    <dbReference type="NCBI Taxonomy" id="1070528"/>
    <lineage>
        <taxon>unclassified sequences</taxon>
        <taxon>metagenomes</taxon>
        <taxon>organismal metagenomes</taxon>
    </lineage>
</organism>
<sequence length="195" mass="22792">MNKPQDFVSEVTLEYLLNKEQYGKYLVQKNPQTKLNNKKDKKFYRRRIFDLTKQLLSNEKPDVLAPDIKNAFENYVNLCIEYFKALDTTDIIQQDYSNLNLEIDSKNEINVDNIGSTEQANQLMMRSIKISHPPSLLDNFVKVKNVKPQVEPIIPKQKDINLKDPVLKNKGILYLKKKKKNITNNYDKGENAENK</sequence>
<proteinExistence type="predicted"/>
<protein>
    <submittedName>
        <fullName evidence="1">Uncharacterized protein</fullName>
    </submittedName>
</protein>